<evidence type="ECO:0000313" key="2">
    <source>
        <dbReference type="Proteomes" id="UP001148312"/>
    </source>
</evidence>
<reference evidence="1" key="2">
    <citation type="journal article" date="2023" name="IMA Fungus">
        <title>Comparative genomic study of the Penicillium genus elucidates a diverse pangenome and 15 lateral gene transfer events.</title>
        <authorList>
            <person name="Petersen C."/>
            <person name="Sorensen T."/>
            <person name="Nielsen M.R."/>
            <person name="Sondergaard T.E."/>
            <person name="Sorensen J.L."/>
            <person name="Fitzpatrick D.A."/>
            <person name="Frisvad J.C."/>
            <person name="Nielsen K.L."/>
        </authorList>
    </citation>
    <scope>NUCLEOTIDE SEQUENCE</scope>
    <source>
        <strain evidence="1">IBT 30728</strain>
    </source>
</reference>
<name>A0A9W9XCF0_9EURO</name>
<reference evidence="1" key="1">
    <citation type="submission" date="2022-12" db="EMBL/GenBank/DDBJ databases">
        <authorList>
            <person name="Petersen C."/>
        </authorList>
    </citation>
    <scope>NUCLEOTIDE SEQUENCE</scope>
    <source>
        <strain evidence="1">IBT 30728</strain>
    </source>
</reference>
<dbReference type="RefSeq" id="XP_056790769.1">
    <property type="nucleotide sequence ID" value="XM_056933228.1"/>
</dbReference>
<sequence length="106" mass="12521">MISPEQRRRIVNRVIFQYPFDERPGLWIYLLWFCLSTRTNNRTQPDFIATEIETGYSSDFIQQGFQELSDYGRTVHAAIQSAVEELEHVNRLSNRLSPIEEDPNEE</sequence>
<dbReference type="EMBL" id="JAPWDQ010000004">
    <property type="protein sequence ID" value="KAJ5488736.1"/>
    <property type="molecule type" value="Genomic_DNA"/>
</dbReference>
<keyword evidence="2" id="KW-1185">Reference proteome</keyword>
<gene>
    <name evidence="1" type="ORF">N7539_003626</name>
</gene>
<proteinExistence type="predicted"/>
<comment type="caution">
    <text evidence="1">The sequence shown here is derived from an EMBL/GenBank/DDBJ whole genome shotgun (WGS) entry which is preliminary data.</text>
</comment>
<dbReference type="Proteomes" id="UP001148312">
    <property type="component" value="Unassembled WGS sequence"/>
</dbReference>
<dbReference type="GeneID" id="81623477"/>
<dbReference type="AlphaFoldDB" id="A0A9W9XCF0"/>
<evidence type="ECO:0000313" key="1">
    <source>
        <dbReference type="EMBL" id="KAJ5488736.1"/>
    </source>
</evidence>
<protein>
    <submittedName>
        <fullName evidence="1">Uncharacterized protein</fullName>
    </submittedName>
</protein>
<accession>A0A9W9XCF0</accession>
<organism evidence="1 2">
    <name type="scientific">Penicillium diatomitis</name>
    <dbReference type="NCBI Taxonomy" id="2819901"/>
    <lineage>
        <taxon>Eukaryota</taxon>
        <taxon>Fungi</taxon>
        <taxon>Dikarya</taxon>
        <taxon>Ascomycota</taxon>
        <taxon>Pezizomycotina</taxon>
        <taxon>Eurotiomycetes</taxon>
        <taxon>Eurotiomycetidae</taxon>
        <taxon>Eurotiales</taxon>
        <taxon>Aspergillaceae</taxon>
        <taxon>Penicillium</taxon>
    </lineage>
</organism>